<reference evidence="3" key="1">
    <citation type="submission" date="2019-08" db="EMBL/GenBank/DDBJ databases">
        <title>The genome of the North American firefly Photinus pyralis.</title>
        <authorList>
            <consortium name="Photinus pyralis genome working group"/>
            <person name="Fallon T.R."/>
            <person name="Sander Lower S.E."/>
            <person name="Weng J.-K."/>
        </authorList>
    </citation>
    <scope>NUCLEOTIDE SEQUENCE</scope>
    <source>
        <strain evidence="3">TRF0915ILg1</strain>
        <tissue evidence="3">Whole body</tissue>
    </source>
</reference>
<dbReference type="GO" id="GO:0062129">
    <property type="term" value="C:chitin-based extracellular matrix"/>
    <property type="evidence" value="ECO:0007669"/>
    <property type="project" value="TreeGrafter"/>
</dbReference>
<dbReference type="Pfam" id="PF00379">
    <property type="entry name" value="Chitin_bind_4"/>
    <property type="match status" value="1"/>
</dbReference>
<gene>
    <name evidence="3" type="ORF">ILUMI_04190</name>
</gene>
<dbReference type="InterPro" id="IPR031311">
    <property type="entry name" value="CHIT_BIND_RR_consensus"/>
</dbReference>
<dbReference type="InterPro" id="IPR050468">
    <property type="entry name" value="Cuticle_Struct_Prot"/>
</dbReference>
<dbReference type="AlphaFoldDB" id="A0A8K0GES8"/>
<dbReference type="Proteomes" id="UP000801492">
    <property type="component" value="Unassembled WGS sequence"/>
</dbReference>
<comment type="caution">
    <text evidence="3">The sequence shown here is derived from an EMBL/GenBank/DDBJ whole genome shotgun (WGS) entry which is preliminary data.</text>
</comment>
<keyword evidence="1 2" id="KW-0193">Cuticle</keyword>
<organism evidence="3 4">
    <name type="scientific">Ignelater luminosus</name>
    <name type="common">Cucubano</name>
    <name type="synonym">Pyrophorus luminosus</name>
    <dbReference type="NCBI Taxonomy" id="2038154"/>
    <lineage>
        <taxon>Eukaryota</taxon>
        <taxon>Metazoa</taxon>
        <taxon>Ecdysozoa</taxon>
        <taxon>Arthropoda</taxon>
        <taxon>Hexapoda</taxon>
        <taxon>Insecta</taxon>
        <taxon>Pterygota</taxon>
        <taxon>Neoptera</taxon>
        <taxon>Endopterygota</taxon>
        <taxon>Coleoptera</taxon>
        <taxon>Polyphaga</taxon>
        <taxon>Elateriformia</taxon>
        <taxon>Elateroidea</taxon>
        <taxon>Elateridae</taxon>
        <taxon>Agrypninae</taxon>
        <taxon>Pyrophorini</taxon>
        <taxon>Ignelater</taxon>
    </lineage>
</organism>
<evidence type="ECO:0000313" key="3">
    <source>
        <dbReference type="EMBL" id="KAF2901995.1"/>
    </source>
</evidence>
<keyword evidence="4" id="KW-1185">Reference proteome</keyword>
<sequence length="148" mass="14937">LILSSILSIALAAHLPGYVPPGAGGAYYGGGGANIPIVNFGNVNNGDGSYRYNYETGNGISAHEDGSPRAPGPEGPAVTAQGGFSYTGPDGVRYAISYTADENGFHPTGAHLPTPPPIPDAILRSLGAAGAGAYQGDFGGQYHHGGYY</sequence>
<dbReference type="PRINTS" id="PR00947">
    <property type="entry name" value="CUTICLE"/>
</dbReference>
<feature type="non-terminal residue" evidence="3">
    <location>
        <position position="1"/>
    </location>
</feature>
<dbReference type="InterPro" id="IPR000618">
    <property type="entry name" value="Insect_cuticle"/>
</dbReference>
<dbReference type="PROSITE" id="PS51155">
    <property type="entry name" value="CHIT_BIND_RR_2"/>
    <property type="match status" value="1"/>
</dbReference>
<accession>A0A8K0GES8</accession>
<dbReference type="GO" id="GO:0008010">
    <property type="term" value="F:structural constituent of chitin-based larval cuticle"/>
    <property type="evidence" value="ECO:0007669"/>
    <property type="project" value="TreeGrafter"/>
</dbReference>
<evidence type="ECO:0000256" key="1">
    <source>
        <dbReference type="ARBA" id="ARBA00022460"/>
    </source>
</evidence>
<dbReference type="PANTHER" id="PTHR10380:SF173">
    <property type="entry name" value="CUTICULAR PROTEIN 47EF, ISOFORM C-RELATED"/>
    <property type="match status" value="1"/>
</dbReference>
<proteinExistence type="predicted"/>
<name>A0A8K0GES8_IGNLU</name>
<dbReference type="EMBL" id="VTPC01001427">
    <property type="protein sequence ID" value="KAF2901995.1"/>
    <property type="molecule type" value="Genomic_DNA"/>
</dbReference>
<dbReference type="PANTHER" id="PTHR10380">
    <property type="entry name" value="CUTICLE PROTEIN"/>
    <property type="match status" value="1"/>
</dbReference>
<evidence type="ECO:0000256" key="2">
    <source>
        <dbReference type="PROSITE-ProRule" id="PRU00497"/>
    </source>
</evidence>
<protein>
    <submittedName>
        <fullName evidence="3">Uncharacterized protein</fullName>
    </submittedName>
</protein>
<dbReference type="PROSITE" id="PS00233">
    <property type="entry name" value="CHIT_BIND_RR_1"/>
    <property type="match status" value="1"/>
</dbReference>
<dbReference type="OrthoDB" id="6365759at2759"/>
<evidence type="ECO:0000313" key="4">
    <source>
        <dbReference type="Proteomes" id="UP000801492"/>
    </source>
</evidence>